<name>X0S4J3_9ZZZZ</name>
<protein>
    <submittedName>
        <fullName evidence="3">Uncharacterized protein</fullName>
    </submittedName>
</protein>
<keyword evidence="2" id="KW-0812">Transmembrane</keyword>
<gene>
    <name evidence="3" type="ORF">S01H1_10994</name>
</gene>
<reference evidence="3" key="1">
    <citation type="journal article" date="2014" name="Front. Microbiol.">
        <title>High frequency of phylogenetically diverse reductive dehalogenase-homologous genes in deep subseafloor sedimentary metagenomes.</title>
        <authorList>
            <person name="Kawai M."/>
            <person name="Futagami T."/>
            <person name="Toyoda A."/>
            <person name="Takaki Y."/>
            <person name="Nishi S."/>
            <person name="Hori S."/>
            <person name="Arai W."/>
            <person name="Tsubouchi T."/>
            <person name="Morono Y."/>
            <person name="Uchiyama I."/>
            <person name="Ito T."/>
            <person name="Fujiyama A."/>
            <person name="Inagaki F."/>
            <person name="Takami H."/>
        </authorList>
    </citation>
    <scope>NUCLEOTIDE SEQUENCE</scope>
    <source>
        <strain evidence="3">Expedition CK06-06</strain>
    </source>
</reference>
<proteinExistence type="predicted"/>
<sequence length="72" mass="7558">MPRGDGTGPQGLGPETGRRGGGRSTSGINSPFQKSTLGGTLFAFASMLFGTWLDKKLSQKKPKDKSGQDESN</sequence>
<organism evidence="3">
    <name type="scientific">marine sediment metagenome</name>
    <dbReference type="NCBI Taxonomy" id="412755"/>
    <lineage>
        <taxon>unclassified sequences</taxon>
        <taxon>metagenomes</taxon>
        <taxon>ecological metagenomes</taxon>
    </lineage>
</organism>
<evidence type="ECO:0000256" key="1">
    <source>
        <dbReference type="SAM" id="MobiDB-lite"/>
    </source>
</evidence>
<comment type="caution">
    <text evidence="3">The sequence shown here is derived from an EMBL/GenBank/DDBJ whole genome shotgun (WGS) entry which is preliminary data.</text>
</comment>
<dbReference type="AlphaFoldDB" id="X0S4J3"/>
<accession>X0S4J3</accession>
<keyword evidence="2" id="KW-0472">Membrane</keyword>
<feature type="compositionally biased region" description="Gly residues" evidence="1">
    <location>
        <begin position="1"/>
        <end position="11"/>
    </location>
</feature>
<keyword evidence="2" id="KW-1133">Transmembrane helix</keyword>
<evidence type="ECO:0000256" key="2">
    <source>
        <dbReference type="SAM" id="Phobius"/>
    </source>
</evidence>
<dbReference type="Pfam" id="PF17253">
    <property type="entry name" value="DUF5320"/>
    <property type="match status" value="1"/>
</dbReference>
<feature type="region of interest" description="Disordered" evidence="1">
    <location>
        <begin position="1"/>
        <end position="35"/>
    </location>
</feature>
<dbReference type="EMBL" id="BARS01005606">
    <property type="protein sequence ID" value="GAF75939.1"/>
    <property type="molecule type" value="Genomic_DNA"/>
</dbReference>
<dbReference type="InterPro" id="IPR035205">
    <property type="entry name" value="DUF5320"/>
</dbReference>
<feature type="transmembrane region" description="Helical" evidence="2">
    <location>
        <begin position="35"/>
        <end position="53"/>
    </location>
</feature>
<evidence type="ECO:0000313" key="3">
    <source>
        <dbReference type="EMBL" id="GAF75939.1"/>
    </source>
</evidence>